<gene>
    <name evidence="1" type="ORF">EDD18DRAFT_1154554</name>
</gene>
<dbReference type="Proteomes" id="UP001175228">
    <property type="component" value="Unassembled WGS sequence"/>
</dbReference>
<name>A0AA39Q9W9_9AGAR</name>
<keyword evidence="2" id="KW-1185">Reference proteome</keyword>
<proteinExistence type="predicted"/>
<organism evidence="1 2">
    <name type="scientific">Armillaria luteobubalina</name>
    <dbReference type="NCBI Taxonomy" id="153913"/>
    <lineage>
        <taxon>Eukaryota</taxon>
        <taxon>Fungi</taxon>
        <taxon>Dikarya</taxon>
        <taxon>Basidiomycota</taxon>
        <taxon>Agaricomycotina</taxon>
        <taxon>Agaricomycetes</taxon>
        <taxon>Agaricomycetidae</taxon>
        <taxon>Agaricales</taxon>
        <taxon>Marasmiineae</taxon>
        <taxon>Physalacriaceae</taxon>
        <taxon>Armillaria</taxon>
    </lineage>
</organism>
<dbReference type="AlphaFoldDB" id="A0AA39Q9W9"/>
<sequence>MCKLYFMVGLYVSEVASGFLPTMSFASSSSSAFSQSFGRGIIGCFFAPANTVVGRVTSRYTWSIVPCKHLGLRVCIRI</sequence>
<reference evidence="1" key="1">
    <citation type="submission" date="2023-06" db="EMBL/GenBank/DDBJ databases">
        <authorList>
            <consortium name="Lawrence Berkeley National Laboratory"/>
            <person name="Ahrendt S."/>
            <person name="Sahu N."/>
            <person name="Indic B."/>
            <person name="Wong-Bajracharya J."/>
            <person name="Merenyi Z."/>
            <person name="Ke H.-M."/>
            <person name="Monk M."/>
            <person name="Kocsube S."/>
            <person name="Drula E."/>
            <person name="Lipzen A."/>
            <person name="Balint B."/>
            <person name="Henrissat B."/>
            <person name="Andreopoulos B."/>
            <person name="Martin F.M."/>
            <person name="Harder C.B."/>
            <person name="Rigling D."/>
            <person name="Ford K.L."/>
            <person name="Foster G.D."/>
            <person name="Pangilinan J."/>
            <person name="Papanicolaou A."/>
            <person name="Barry K."/>
            <person name="LaButti K."/>
            <person name="Viragh M."/>
            <person name="Koriabine M."/>
            <person name="Yan M."/>
            <person name="Riley R."/>
            <person name="Champramary S."/>
            <person name="Plett K.L."/>
            <person name="Tsai I.J."/>
            <person name="Slot J."/>
            <person name="Sipos G."/>
            <person name="Plett J."/>
            <person name="Nagy L.G."/>
            <person name="Grigoriev I.V."/>
        </authorList>
    </citation>
    <scope>NUCLEOTIDE SEQUENCE</scope>
    <source>
        <strain evidence="1">HWK02</strain>
    </source>
</reference>
<protein>
    <submittedName>
        <fullName evidence="1">Uncharacterized protein</fullName>
    </submittedName>
</protein>
<accession>A0AA39Q9W9</accession>
<evidence type="ECO:0000313" key="1">
    <source>
        <dbReference type="EMBL" id="KAK0498940.1"/>
    </source>
</evidence>
<evidence type="ECO:0000313" key="2">
    <source>
        <dbReference type="Proteomes" id="UP001175228"/>
    </source>
</evidence>
<comment type="caution">
    <text evidence="1">The sequence shown here is derived from an EMBL/GenBank/DDBJ whole genome shotgun (WGS) entry which is preliminary data.</text>
</comment>
<dbReference type="EMBL" id="JAUEPU010000010">
    <property type="protein sequence ID" value="KAK0498940.1"/>
    <property type="molecule type" value="Genomic_DNA"/>
</dbReference>
<feature type="non-terminal residue" evidence="1">
    <location>
        <position position="78"/>
    </location>
</feature>